<keyword evidence="2" id="KW-1185">Reference proteome</keyword>
<proteinExistence type="predicted"/>
<dbReference type="EMBL" id="RJUF01000041">
    <property type="protein sequence ID" value="MCP9763823.1"/>
    <property type="molecule type" value="Genomic_DNA"/>
</dbReference>
<name>A0AAE3KT77_9BACT</name>
<dbReference type="Proteomes" id="UP001204144">
    <property type="component" value="Unassembled WGS sequence"/>
</dbReference>
<evidence type="ECO:0000313" key="2">
    <source>
        <dbReference type="Proteomes" id="UP001204144"/>
    </source>
</evidence>
<protein>
    <submittedName>
        <fullName evidence="1">Uncharacterized protein</fullName>
    </submittedName>
</protein>
<sequence length="176" mass="20924">MILGFKESFENGEPTYFVDKIWTGLIDTVKNRDAVTHYQEYKADYERKFSRNWQLDEYYVPKLHTIRTDTSGRWKVNMDIHFSINVRKPGYWRFAPVVPVIGIQQIEIKEMVMTAGPCIKLKDERVFVVKVDGRRLEKGEIERLAKNDGFDGAEDFFGWFKEDFVGKIIHWTELRY</sequence>
<gene>
    <name evidence="1" type="ORF">EGI31_12745</name>
</gene>
<organism evidence="1 2">
    <name type="scientific">Lacihabitans soyangensis</name>
    <dbReference type="NCBI Taxonomy" id="869394"/>
    <lineage>
        <taxon>Bacteria</taxon>
        <taxon>Pseudomonadati</taxon>
        <taxon>Bacteroidota</taxon>
        <taxon>Cytophagia</taxon>
        <taxon>Cytophagales</taxon>
        <taxon>Leadbetterellaceae</taxon>
        <taxon>Lacihabitans</taxon>
    </lineage>
</organism>
<dbReference type="AlphaFoldDB" id="A0AAE3KT77"/>
<accession>A0AAE3KT77</accession>
<reference evidence="1 2" key="1">
    <citation type="submission" date="2018-11" db="EMBL/GenBank/DDBJ databases">
        <title>Novel bacteria species description.</title>
        <authorList>
            <person name="Han J.-H."/>
        </authorList>
    </citation>
    <scope>NUCLEOTIDE SEQUENCE [LARGE SCALE GENOMIC DNA]</scope>
    <source>
        <strain evidence="1 2">KCTC23259</strain>
    </source>
</reference>
<comment type="caution">
    <text evidence="1">The sequence shown here is derived from an EMBL/GenBank/DDBJ whole genome shotgun (WGS) entry which is preliminary data.</text>
</comment>
<evidence type="ECO:0000313" key="1">
    <source>
        <dbReference type="EMBL" id="MCP9763823.1"/>
    </source>
</evidence>
<dbReference type="RefSeq" id="WP_255037590.1">
    <property type="nucleotide sequence ID" value="NZ_RJUF01000041.1"/>
</dbReference>